<evidence type="ECO:0000256" key="2">
    <source>
        <dbReference type="SAM" id="SignalP"/>
    </source>
</evidence>
<evidence type="ECO:0000256" key="1">
    <source>
        <dbReference type="ARBA" id="ARBA00022801"/>
    </source>
</evidence>
<evidence type="ECO:0000313" key="3">
    <source>
        <dbReference type="EMBL" id="KAF4506042.1"/>
    </source>
</evidence>
<dbReference type="Gene3D" id="1.10.260.130">
    <property type="match status" value="1"/>
</dbReference>
<dbReference type="AlphaFoldDB" id="A0A8H4LWB5"/>
<dbReference type="InterPro" id="IPR005152">
    <property type="entry name" value="Lipase_secreted"/>
</dbReference>
<feature type="chain" id="PRO_5034121100" description="Secretory lipase family protein" evidence="2">
    <location>
        <begin position="21"/>
        <end position="422"/>
    </location>
</feature>
<dbReference type="GO" id="GO:0004806">
    <property type="term" value="F:triacylglycerol lipase activity"/>
    <property type="evidence" value="ECO:0007669"/>
    <property type="project" value="InterPro"/>
</dbReference>
<dbReference type="Proteomes" id="UP000557566">
    <property type="component" value="Unassembled WGS sequence"/>
</dbReference>
<dbReference type="OrthoDB" id="2373480at2759"/>
<dbReference type="GO" id="GO:0016042">
    <property type="term" value="P:lipid catabolic process"/>
    <property type="evidence" value="ECO:0007669"/>
    <property type="project" value="InterPro"/>
</dbReference>
<comment type="caution">
    <text evidence="3">The sequence shown here is derived from an EMBL/GenBank/DDBJ whole genome shotgun (WGS) entry which is preliminary data.</text>
</comment>
<dbReference type="InterPro" id="IPR029058">
    <property type="entry name" value="AB_hydrolase_fold"/>
</dbReference>
<keyword evidence="2" id="KW-0732">Signal</keyword>
<keyword evidence="4" id="KW-1185">Reference proteome</keyword>
<feature type="signal peptide" evidence="2">
    <location>
        <begin position="1"/>
        <end position="20"/>
    </location>
</feature>
<reference evidence="3 4" key="1">
    <citation type="journal article" date="2020" name="Genome Biol. Evol.">
        <title>A new high-quality draft genome assembly of the Chinese cordyceps Ophiocordyceps sinensis.</title>
        <authorList>
            <person name="Shu R."/>
            <person name="Zhang J."/>
            <person name="Meng Q."/>
            <person name="Zhang H."/>
            <person name="Zhou G."/>
            <person name="Li M."/>
            <person name="Wu P."/>
            <person name="Zhao Y."/>
            <person name="Chen C."/>
            <person name="Qin Q."/>
        </authorList>
    </citation>
    <scope>NUCLEOTIDE SEQUENCE [LARGE SCALE GENOMIC DNA]</scope>
    <source>
        <strain evidence="3 4">IOZ07</strain>
    </source>
</reference>
<proteinExistence type="predicted"/>
<dbReference type="PANTHER" id="PTHR34853">
    <property type="match status" value="1"/>
</dbReference>
<protein>
    <recommendedName>
        <fullName evidence="5">Secretory lipase family protein</fullName>
    </recommendedName>
</protein>
<keyword evidence="1" id="KW-0378">Hydrolase</keyword>
<gene>
    <name evidence="3" type="ORF">G6O67_006164</name>
</gene>
<name>A0A8H4LWB5_9HYPO</name>
<sequence length="422" mass="44686">MLRRLGLRLAVSLVATRCTAQQLTSGQGVTLPSNDAFYLVPDALDQVKPGTILRHRAPPQPIVACGPVAACGETPLDLEASHQILYRTTDSNGNATATVLTVLVPRHADMAKVVSYQVAENSANIDCAPSYVSLLGHQGGRPVVDLQTAQTVLDKGFVVILPDFLGPNGAFLANRLAGQATLDGVRAAINSAPFTGISQKPAVTLWGYSGGSHPTLWAAELQPAYAPELAIAGAAVGGLVPNIPTSIAKINGQPSAGLIATALVGLMKQYQELGGIVAQHVLPGYRDKLSYPRHHCAEVTLAEFHNQDILAMFDDRNFLLTNPTVTDIFARNQVGKQTPRIPLLVYCAIDDIFTPIGVTDSLLDGYCAAGANAEYHRVEAVGHSDLALVGAPKALAWLADRMNGTKSQAGCQRNTVQWPRAN</sequence>
<organism evidence="3 4">
    <name type="scientific">Ophiocordyceps sinensis</name>
    <dbReference type="NCBI Taxonomy" id="72228"/>
    <lineage>
        <taxon>Eukaryota</taxon>
        <taxon>Fungi</taxon>
        <taxon>Dikarya</taxon>
        <taxon>Ascomycota</taxon>
        <taxon>Pezizomycotina</taxon>
        <taxon>Sordariomycetes</taxon>
        <taxon>Hypocreomycetidae</taxon>
        <taxon>Hypocreales</taxon>
        <taxon>Ophiocordycipitaceae</taxon>
        <taxon>Ophiocordyceps</taxon>
    </lineage>
</organism>
<evidence type="ECO:0008006" key="5">
    <source>
        <dbReference type="Google" id="ProtNLM"/>
    </source>
</evidence>
<dbReference type="PANTHER" id="PTHR34853:SF5">
    <property type="entry name" value="LIP-DOMAIN-CONTAINING PROTEIN-RELATED"/>
    <property type="match status" value="1"/>
</dbReference>
<dbReference type="EMBL" id="JAAVMX010000007">
    <property type="protein sequence ID" value="KAF4506042.1"/>
    <property type="molecule type" value="Genomic_DNA"/>
</dbReference>
<dbReference type="SUPFAM" id="SSF53474">
    <property type="entry name" value="alpha/beta-Hydrolases"/>
    <property type="match status" value="1"/>
</dbReference>
<dbReference type="Pfam" id="PF03583">
    <property type="entry name" value="LIP"/>
    <property type="match status" value="1"/>
</dbReference>
<evidence type="ECO:0000313" key="4">
    <source>
        <dbReference type="Proteomes" id="UP000557566"/>
    </source>
</evidence>
<accession>A0A8H4LWB5</accession>
<dbReference type="Gene3D" id="3.40.50.1820">
    <property type="entry name" value="alpha/beta hydrolase"/>
    <property type="match status" value="1"/>
</dbReference>